<name>A0A3M6U048_POCDA</name>
<organism evidence="1 2">
    <name type="scientific">Pocillopora damicornis</name>
    <name type="common">Cauliflower coral</name>
    <name type="synonym">Millepora damicornis</name>
    <dbReference type="NCBI Taxonomy" id="46731"/>
    <lineage>
        <taxon>Eukaryota</taxon>
        <taxon>Metazoa</taxon>
        <taxon>Cnidaria</taxon>
        <taxon>Anthozoa</taxon>
        <taxon>Hexacorallia</taxon>
        <taxon>Scleractinia</taxon>
        <taxon>Astrocoeniina</taxon>
        <taxon>Pocilloporidae</taxon>
        <taxon>Pocillopora</taxon>
    </lineage>
</organism>
<comment type="caution">
    <text evidence="1">The sequence shown here is derived from an EMBL/GenBank/DDBJ whole genome shotgun (WGS) entry which is preliminary data.</text>
</comment>
<keyword evidence="2" id="KW-1185">Reference proteome</keyword>
<dbReference type="EMBL" id="RCHS01002509">
    <property type="protein sequence ID" value="RMX47053.1"/>
    <property type="molecule type" value="Genomic_DNA"/>
</dbReference>
<proteinExistence type="predicted"/>
<accession>A0A3M6U048</accession>
<evidence type="ECO:0000313" key="2">
    <source>
        <dbReference type="Proteomes" id="UP000275408"/>
    </source>
</evidence>
<dbReference type="Proteomes" id="UP000275408">
    <property type="component" value="Unassembled WGS sequence"/>
</dbReference>
<gene>
    <name evidence="1" type="ORF">pdam_00025764</name>
</gene>
<dbReference type="AlphaFoldDB" id="A0A3M6U048"/>
<reference evidence="1 2" key="1">
    <citation type="journal article" date="2018" name="Sci. Rep.">
        <title>Comparative analysis of the Pocillopora damicornis genome highlights role of immune system in coral evolution.</title>
        <authorList>
            <person name="Cunning R."/>
            <person name="Bay R.A."/>
            <person name="Gillette P."/>
            <person name="Baker A.C."/>
            <person name="Traylor-Knowles N."/>
        </authorList>
    </citation>
    <scope>NUCLEOTIDE SEQUENCE [LARGE SCALE GENOMIC DNA]</scope>
    <source>
        <strain evidence="1">RSMAS</strain>
        <tissue evidence="1">Whole animal</tissue>
    </source>
</reference>
<sequence>MGTDPTRAKQQTMKMYITDLCFLNSEGYFSRLTTQKYRLTAIAAIVPTLLVPNVNISNPCQRQTVSPKIHLPWKRLATVKGIQIVDIRISLRARAIRNMLGIVRSLWFLYTA</sequence>
<evidence type="ECO:0000313" key="1">
    <source>
        <dbReference type="EMBL" id="RMX47053.1"/>
    </source>
</evidence>
<protein>
    <submittedName>
        <fullName evidence="1">Uncharacterized protein</fullName>
    </submittedName>
</protein>